<protein>
    <submittedName>
        <fullName evidence="1">Maltose O-acetyltransferase</fullName>
        <ecNumber evidence="1">2.3.1.79</ecNumber>
    </submittedName>
</protein>
<gene>
    <name evidence="1" type="ORF">GGQ55_002153</name>
</gene>
<evidence type="ECO:0000313" key="1">
    <source>
        <dbReference type="EMBL" id="NYJ05875.1"/>
    </source>
</evidence>
<dbReference type="GO" id="GO:0008925">
    <property type="term" value="F:maltose O-acetyltransferase activity"/>
    <property type="evidence" value="ECO:0007669"/>
    <property type="project" value="UniProtKB-EC"/>
</dbReference>
<keyword evidence="1" id="KW-0012">Acyltransferase</keyword>
<dbReference type="InterPro" id="IPR011004">
    <property type="entry name" value="Trimer_LpxA-like_sf"/>
</dbReference>
<organism evidence="1 2">
    <name type="scientific">Petropleomorpha daqingensis</name>
    <dbReference type="NCBI Taxonomy" id="2026353"/>
    <lineage>
        <taxon>Bacteria</taxon>
        <taxon>Bacillati</taxon>
        <taxon>Actinomycetota</taxon>
        <taxon>Actinomycetes</taxon>
        <taxon>Geodermatophilales</taxon>
        <taxon>Geodermatophilaceae</taxon>
        <taxon>Petropleomorpha</taxon>
    </lineage>
</organism>
<evidence type="ECO:0000313" key="2">
    <source>
        <dbReference type="Proteomes" id="UP000541969"/>
    </source>
</evidence>
<dbReference type="AlphaFoldDB" id="A0A853CCY1"/>
<accession>A0A853CCY1</accession>
<dbReference type="Pfam" id="PF00132">
    <property type="entry name" value="Hexapep"/>
    <property type="match status" value="1"/>
</dbReference>
<dbReference type="Pfam" id="PF14602">
    <property type="entry name" value="Hexapep_2"/>
    <property type="match status" value="1"/>
</dbReference>
<comment type="caution">
    <text evidence="1">The sequence shown here is derived from an EMBL/GenBank/DDBJ whole genome shotgun (WGS) entry which is preliminary data.</text>
</comment>
<proteinExistence type="predicted"/>
<keyword evidence="2" id="KW-1185">Reference proteome</keyword>
<reference evidence="1 2" key="1">
    <citation type="submission" date="2020-07" db="EMBL/GenBank/DDBJ databases">
        <title>Sequencing the genomes of 1000 actinobacteria strains.</title>
        <authorList>
            <person name="Klenk H.-P."/>
        </authorList>
    </citation>
    <scope>NUCLEOTIDE SEQUENCE [LARGE SCALE GENOMIC DNA]</scope>
    <source>
        <strain evidence="1 2">DSM 104001</strain>
    </source>
</reference>
<dbReference type="EC" id="2.3.1.79" evidence="1"/>
<name>A0A853CCY1_9ACTN</name>
<dbReference type="RefSeq" id="WP_179716595.1">
    <property type="nucleotide sequence ID" value="NZ_JACBZT010000001.1"/>
</dbReference>
<dbReference type="PANTHER" id="PTHR23416">
    <property type="entry name" value="SIALIC ACID SYNTHASE-RELATED"/>
    <property type="match status" value="1"/>
</dbReference>
<dbReference type="EMBL" id="JACBZT010000001">
    <property type="protein sequence ID" value="NYJ05875.1"/>
    <property type="molecule type" value="Genomic_DNA"/>
</dbReference>
<dbReference type="InterPro" id="IPR051159">
    <property type="entry name" value="Hexapeptide_acetyltransf"/>
</dbReference>
<dbReference type="PANTHER" id="PTHR23416:SF78">
    <property type="entry name" value="LIPOPOLYSACCHARIDE BIOSYNTHESIS O-ACETYL TRANSFERASE WBBJ-RELATED"/>
    <property type="match status" value="1"/>
</dbReference>
<dbReference type="Proteomes" id="UP000541969">
    <property type="component" value="Unassembled WGS sequence"/>
</dbReference>
<dbReference type="SUPFAM" id="SSF51161">
    <property type="entry name" value="Trimeric LpxA-like enzymes"/>
    <property type="match status" value="1"/>
</dbReference>
<keyword evidence="1" id="KW-0808">Transferase</keyword>
<dbReference type="Gene3D" id="2.160.10.10">
    <property type="entry name" value="Hexapeptide repeat proteins"/>
    <property type="match status" value="1"/>
</dbReference>
<sequence>MIPSRWLPEGLRPPLLRLAGIPVGAGTRIEHSVFFKGGRVRIGEGCYLNSATIVDPGSASVEIGDGVAIGAGAVIAAATHDLGPSANRAAANRSEPVVIGTGAWLGARVVVLPGVTIGRGAVIGAGAVVTRDCAPDASYAGVPARLLRELDQGSGGA</sequence>
<dbReference type="InterPro" id="IPR001451">
    <property type="entry name" value="Hexapep"/>
</dbReference>